<dbReference type="EMBL" id="CM042036">
    <property type="protein sequence ID" value="KAI3743852.1"/>
    <property type="molecule type" value="Genomic_DNA"/>
</dbReference>
<reference evidence="2" key="1">
    <citation type="journal article" date="2022" name="Mol. Ecol. Resour.">
        <title>The genomes of chicory, endive, great burdock and yacon provide insights into Asteraceae palaeo-polyploidization history and plant inulin production.</title>
        <authorList>
            <person name="Fan W."/>
            <person name="Wang S."/>
            <person name="Wang H."/>
            <person name="Wang A."/>
            <person name="Jiang F."/>
            <person name="Liu H."/>
            <person name="Zhao H."/>
            <person name="Xu D."/>
            <person name="Zhang Y."/>
        </authorList>
    </citation>
    <scope>NUCLEOTIDE SEQUENCE [LARGE SCALE GENOMIC DNA]</scope>
    <source>
        <strain evidence="2">cv. Yunnan</strain>
    </source>
</reference>
<reference evidence="1 2" key="2">
    <citation type="journal article" date="2022" name="Mol. Ecol. Resour.">
        <title>The genomes of chicory, endive, great burdock and yacon provide insights into Asteraceae paleo-polyploidization history and plant inulin production.</title>
        <authorList>
            <person name="Fan W."/>
            <person name="Wang S."/>
            <person name="Wang H."/>
            <person name="Wang A."/>
            <person name="Jiang F."/>
            <person name="Liu H."/>
            <person name="Zhao H."/>
            <person name="Xu D."/>
            <person name="Zhang Y."/>
        </authorList>
    </citation>
    <scope>NUCLEOTIDE SEQUENCE [LARGE SCALE GENOMIC DNA]</scope>
    <source>
        <strain evidence="2">cv. Yunnan</strain>
        <tissue evidence="1">Leaves</tissue>
    </source>
</reference>
<accession>A0ACB9DBE4</accession>
<name>A0ACB9DBE4_9ASTR</name>
<evidence type="ECO:0000313" key="2">
    <source>
        <dbReference type="Proteomes" id="UP001056120"/>
    </source>
</evidence>
<proteinExistence type="predicted"/>
<dbReference type="Proteomes" id="UP001056120">
    <property type="component" value="Linkage Group LG19"/>
</dbReference>
<keyword evidence="2" id="KW-1185">Reference proteome</keyword>
<evidence type="ECO:0000313" key="1">
    <source>
        <dbReference type="EMBL" id="KAI3743852.1"/>
    </source>
</evidence>
<organism evidence="1 2">
    <name type="scientific">Smallanthus sonchifolius</name>
    <dbReference type="NCBI Taxonomy" id="185202"/>
    <lineage>
        <taxon>Eukaryota</taxon>
        <taxon>Viridiplantae</taxon>
        <taxon>Streptophyta</taxon>
        <taxon>Embryophyta</taxon>
        <taxon>Tracheophyta</taxon>
        <taxon>Spermatophyta</taxon>
        <taxon>Magnoliopsida</taxon>
        <taxon>eudicotyledons</taxon>
        <taxon>Gunneridae</taxon>
        <taxon>Pentapetalae</taxon>
        <taxon>asterids</taxon>
        <taxon>campanulids</taxon>
        <taxon>Asterales</taxon>
        <taxon>Asteraceae</taxon>
        <taxon>Asteroideae</taxon>
        <taxon>Heliantheae alliance</taxon>
        <taxon>Millerieae</taxon>
        <taxon>Smallanthus</taxon>
    </lineage>
</organism>
<gene>
    <name evidence="1" type="ORF">L1987_56919</name>
</gene>
<sequence>MFSILFEAMWEERLEVAGWKVMWHGDTDRNTTPHLRYNPIPSIPSEFINKKTFPSKNIKNRKPRKMREKTRALALSFGVHEP</sequence>
<comment type="caution">
    <text evidence="1">The sequence shown here is derived from an EMBL/GenBank/DDBJ whole genome shotgun (WGS) entry which is preliminary data.</text>
</comment>
<protein>
    <submittedName>
        <fullName evidence="1">Uncharacterized protein</fullName>
    </submittedName>
</protein>